<accession>A0ABT1JLU4</accession>
<organism evidence="3 4">
    <name type="scientific">Actinoalloteichus caeruleus DSM 43889</name>
    <dbReference type="NCBI Taxonomy" id="1120930"/>
    <lineage>
        <taxon>Bacteria</taxon>
        <taxon>Bacillati</taxon>
        <taxon>Actinomycetota</taxon>
        <taxon>Actinomycetes</taxon>
        <taxon>Pseudonocardiales</taxon>
        <taxon>Pseudonocardiaceae</taxon>
        <taxon>Actinoalloteichus</taxon>
        <taxon>Actinoalloteichus cyanogriseus</taxon>
    </lineage>
</organism>
<evidence type="ECO:0000313" key="3">
    <source>
        <dbReference type="EMBL" id="MCP2333485.1"/>
    </source>
</evidence>
<evidence type="ECO:0000313" key="4">
    <source>
        <dbReference type="Proteomes" id="UP000791080"/>
    </source>
</evidence>
<dbReference type="SUPFAM" id="SSF53067">
    <property type="entry name" value="Actin-like ATPase domain"/>
    <property type="match status" value="2"/>
</dbReference>
<gene>
    <name evidence="3" type="ORF">G443_003755</name>
</gene>
<dbReference type="InterPro" id="IPR043129">
    <property type="entry name" value="ATPase_NBD"/>
</dbReference>
<reference evidence="3 4" key="2">
    <citation type="submission" date="2022-06" db="EMBL/GenBank/DDBJ databases">
        <title>Genomic Encyclopedia of Type Strains, Phase I: the one thousand microbial genomes (KMG-I) project.</title>
        <authorList>
            <person name="Kyrpides N."/>
        </authorList>
    </citation>
    <scope>NUCLEOTIDE SEQUENCE [LARGE SCALE GENOMIC DNA]</scope>
    <source>
        <strain evidence="3 4">DSM 43889</strain>
    </source>
</reference>
<dbReference type="Gene3D" id="3.30.420.40">
    <property type="match status" value="2"/>
</dbReference>
<evidence type="ECO:0000259" key="2">
    <source>
        <dbReference type="Pfam" id="PF00814"/>
    </source>
</evidence>
<dbReference type="Pfam" id="PF00814">
    <property type="entry name" value="TsaD"/>
    <property type="match status" value="1"/>
</dbReference>
<sequence length="240" mass="24537">MLLLAIDTATPAIVSGVVELEDAGPPRVLAGEPVFAARSHAELLTPRLRAAATAAGVEFGEVDALVCGVGPGPFTGLRVGMVTAAALGHALGRPVHPVGTLDGVAAGVVSPGPFLVVSDARRREVYWSAHTSDGARVEGPGVARPDELREQLAAMPSATRPTHLVGNLRPPGDARGEGMAELADQLGLPLLGTAFPTPDGLVAAASAELRAGRPPAPLVPRYLRQPDAAEPRSPKRVSTP</sequence>
<comment type="caution">
    <text evidence="3">The sequence shown here is derived from an EMBL/GenBank/DDBJ whole genome shotgun (WGS) entry which is preliminary data.</text>
</comment>
<dbReference type="Proteomes" id="UP000791080">
    <property type="component" value="Unassembled WGS sequence"/>
</dbReference>
<reference evidence="3 4" key="1">
    <citation type="submission" date="2013-07" db="EMBL/GenBank/DDBJ databases">
        <authorList>
            <consortium name="DOE Joint Genome Institute"/>
            <person name="Reeve W."/>
            <person name="Huntemann M."/>
            <person name="Han J."/>
            <person name="Chen A."/>
            <person name="Kyrpides N."/>
            <person name="Mavromatis K."/>
            <person name="Markowitz V."/>
            <person name="Palaniappan K."/>
            <person name="Ivanova N."/>
            <person name="Schaumberg A."/>
            <person name="Pati A."/>
            <person name="Liolios K."/>
            <person name="Nordberg H.P."/>
            <person name="Cantor M.N."/>
            <person name="Hua S.X."/>
            <person name="Woyke T."/>
        </authorList>
    </citation>
    <scope>NUCLEOTIDE SEQUENCE [LARGE SCALE GENOMIC DNA]</scope>
    <source>
        <strain evidence="3 4">DSM 43889</strain>
    </source>
</reference>
<dbReference type="InterPro" id="IPR022496">
    <property type="entry name" value="T6A_TsaB"/>
</dbReference>
<dbReference type="InterPro" id="IPR000905">
    <property type="entry name" value="Gcp-like_dom"/>
</dbReference>
<feature type="region of interest" description="Disordered" evidence="1">
    <location>
        <begin position="210"/>
        <end position="240"/>
    </location>
</feature>
<protein>
    <submittedName>
        <fullName evidence="3">tRNA threonylcarbamoyl adenosine modification protein YeaZ</fullName>
    </submittedName>
</protein>
<evidence type="ECO:0000256" key="1">
    <source>
        <dbReference type="SAM" id="MobiDB-lite"/>
    </source>
</evidence>
<keyword evidence="4" id="KW-1185">Reference proteome</keyword>
<dbReference type="NCBIfam" id="TIGR03725">
    <property type="entry name" value="T6A_YeaZ"/>
    <property type="match status" value="1"/>
</dbReference>
<feature type="domain" description="Gcp-like" evidence="2">
    <location>
        <begin position="33"/>
        <end position="132"/>
    </location>
</feature>
<proteinExistence type="predicted"/>
<dbReference type="EMBL" id="AUBJ02000001">
    <property type="protein sequence ID" value="MCP2333485.1"/>
    <property type="molecule type" value="Genomic_DNA"/>
</dbReference>
<name>A0ABT1JLU4_ACTCY</name>
<dbReference type="RefSeq" id="WP_026419477.1">
    <property type="nucleotide sequence ID" value="NZ_AUBJ02000001.1"/>
</dbReference>